<dbReference type="Gene3D" id="1.10.510.10">
    <property type="entry name" value="Transferase(Phosphotransferase) domain 1"/>
    <property type="match status" value="1"/>
</dbReference>
<gene>
    <name evidence="7" type="ORF">Poli38472_002869</name>
</gene>
<keyword evidence="2 3" id="KW-0067">ATP-binding</keyword>
<evidence type="ECO:0000256" key="4">
    <source>
        <dbReference type="RuleBase" id="RU000304"/>
    </source>
</evidence>
<dbReference type="Proteomes" id="UP000794436">
    <property type="component" value="Unassembled WGS sequence"/>
</dbReference>
<dbReference type="Pfam" id="PF00069">
    <property type="entry name" value="Pkinase"/>
    <property type="match status" value="1"/>
</dbReference>
<dbReference type="PROSITE" id="PS00107">
    <property type="entry name" value="PROTEIN_KINASE_ATP"/>
    <property type="match status" value="1"/>
</dbReference>
<dbReference type="InterPro" id="IPR000719">
    <property type="entry name" value="Prot_kinase_dom"/>
</dbReference>
<proteinExistence type="inferred from homology"/>
<feature type="compositionally biased region" description="Polar residues" evidence="5">
    <location>
        <begin position="408"/>
        <end position="420"/>
    </location>
</feature>
<dbReference type="PROSITE" id="PS00108">
    <property type="entry name" value="PROTEIN_KINASE_ST"/>
    <property type="match status" value="1"/>
</dbReference>
<evidence type="ECO:0000313" key="8">
    <source>
        <dbReference type="Proteomes" id="UP000794436"/>
    </source>
</evidence>
<accession>A0A8K1C5Q4</accession>
<evidence type="ECO:0000259" key="6">
    <source>
        <dbReference type="PROSITE" id="PS50011"/>
    </source>
</evidence>
<dbReference type="PROSITE" id="PS50011">
    <property type="entry name" value="PROTEIN_KINASE_DOM"/>
    <property type="match status" value="1"/>
</dbReference>
<evidence type="ECO:0000313" key="7">
    <source>
        <dbReference type="EMBL" id="TMW56944.1"/>
    </source>
</evidence>
<dbReference type="AlphaFoldDB" id="A0A8K1C5Q4"/>
<sequence length="433" mass="48073">MENSGDGPNNASPVMANASLPLAAETTMTAPAVKPEVRPPLKLVASESARSMTGIKPIVPLRKRGKSFRETTKINLSVDAQGARHLNQYTFHEELGRGAYGLVLRVQSNETSEFFAAKIVNKKALKKVRVGRFGNALQSVKKELAIWQKFKHRHVVVLREIIDTDDSDELYMISEIIEGGPVLDGETDCTPLNPEETKLYFCQLIEGIDFLHENKVIHRDIKPGNLLLKKAVDGEMILKIADFGVSHEMDSEDDSLRQTAGTAIFMAPEMLTGEKFHGKPVDIWACGVTLYMFVYGHPPFVAKTLTELYGKIQHDPIEYPTSVGEKEVESGLIDLMQHILEKDPNLRFTSKQIRAHPWAWRDFQVTAMKCVTQPDGRRSSFPVLPMSLSGVASVGKSLRQMFGRKSVFPTSGSGSMQATVEQPDERAATINPQ</sequence>
<dbReference type="SMART" id="SM00220">
    <property type="entry name" value="S_TKc"/>
    <property type="match status" value="1"/>
</dbReference>
<dbReference type="OrthoDB" id="68483at2759"/>
<comment type="caution">
    <text evidence="7">The sequence shown here is derived from an EMBL/GenBank/DDBJ whole genome shotgun (WGS) entry which is preliminary data.</text>
</comment>
<dbReference type="EMBL" id="SPLM01000144">
    <property type="protein sequence ID" value="TMW56944.1"/>
    <property type="molecule type" value="Genomic_DNA"/>
</dbReference>
<dbReference type="InterPro" id="IPR011009">
    <property type="entry name" value="Kinase-like_dom_sf"/>
</dbReference>
<keyword evidence="4" id="KW-0418">Kinase</keyword>
<dbReference type="InterPro" id="IPR008271">
    <property type="entry name" value="Ser/Thr_kinase_AS"/>
</dbReference>
<evidence type="ECO:0000256" key="5">
    <source>
        <dbReference type="SAM" id="MobiDB-lite"/>
    </source>
</evidence>
<dbReference type="SUPFAM" id="SSF56112">
    <property type="entry name" value="Protein kinase-like (PK-like)"/>
    <property type="match status" value="1"/>
</dbReference>
<dbReference type="GO" id="GO:0004674">
    <property type="term" value="F:protein serine/threonine kinase activity"/>
    <property type="evidence" value="ECO:0007669"/>
    <property type="project" value="UniProtKB-KW"/>
</dbReference>
<dbReference type="PANTHER" id="PTHR24346:SF77">
    <property type="entry name" value="SERINE THREONINE PROTEIN KINASE"/>
    <property type="match status" value="1"/>
</dbReference>
<dbReference type="PANTHER" id="PTHR24346">
    <property type="entry name" value="MAP/MICROTUBULE AFFINITY-REGULATING KINASE"/>
    <property type="match status" value="1"/>
</dbReference>
<dbReference type="GO" id="GO:0005737">
    <property type="term" value="C:cytoplasm"/>
    <property type="evidence" value="ECO:0007669"/>
    <property type="project" value="TreeGrafter"/>
</dbReference>
<protein>
    <recommendedName>
        <fullName evidence="6">Protein kinase domain-containing protein</fullName>
    </recommendedName>
</protein>
<dbReference type="FunFam" id="1.10.510.10:FF:000571">
    <property type="entry name" value="Maternal embryonic leucine zipper kinase"/>
    <property type="match status" value="1"/>
</dbReference>
<evidence type="ECO:0000256" key="2">
    <source>
        <dbReference type="ARBA" id="ARBA00022840"/>
    </source>
</evidence>
<dbReference type="CDD" id="cd14008">
    <property type="entry name" value="STKc_LKB1_CaMKK"/>
    <property type="match status" value="1"/>
</dbReference>
<dbReference type="GO" id="GO:0005524">
    <property type="term" value="F:ATP binding"/>
    <property type="evidence" value="ECO:0007669"/>
    <property type="project" value="UniProtKB-UniRule"/>
</dbReference>
<evidence type="ECO:0000256" key="3">
    <source>
        <dbReference type="PROSITE-ProRule" id="PRU10141"/>
    </source>
</evidence>
<keyword evidence="8" id="KW-1185">Reference proteome</keyword>
<name>A0A8K1C5Q4_PYTOL</name>
<keyword evidence="4" id="KW-0808">Transferase</keyword>
<dbReference type="GO" id="GO:0035556">
    <property type="term" value="P:intracellular signal transduction"/>
    <property type="evidence" value="ECO:0007669"/>
    <property type="project" value="TreeGrafter"/>
</dbReference>
<keyword evidence="1 3" id="KW-0547">Nucleotide-binding</keyword>
<dbReference type="InterPro" id="IPR017441">
    <property type="entry name" value="Protein_kinase_ATP_BS"/>
</dbReference>
<keyword evidence="4" id="KW-0723">Serine/threonine-protein kinase</keyword>
<evidence type="ECO:0000256" key="1">
    <source>
        <dbReference type="ARBA" id="ARBA00022741"/>
    </source>
</evidence>
<comment type="similarity">
    <text evidence="4">Belongs to the protein kinase superfamily.</text>
</comment>
<feature type="domain" description="Protein kinase" evidence="6">
    <location>
        <begin position="89"/>
        <end position="359"/>
    </location>
</feature>
<reference evidence="7" key="1">
    <citation type="submission" date="2019-03" db="EMBL/GenBank/DDBJ databases">
        <title>Long read genome sequence of the mycoparasitic Pythium oligandrum ATCC 38472 isolated from sugarbeet rhizosphere.</title>
        <authorList>
            <person name="Gaulin E."/>
        </authorList>
    </citation>
    <scope>NUCLEOTIDE SEQUENCE</scope>
    <source>
        <strain evidence="7">ATCC 38472_TT</strain>
    </source>
</reference>
<feature type="binding site" evidence="3">
    <location>
        <position position="118"/>
    </location>
    <ligand>
        <name>ATP</name>
        <dbReference type="ChEBI" id="CHEBI:30616"/>
    </ligand>
</feature>
<feature type="region of interest" description="Disordered" evidence="5">
    <location>
        <begin position="406"/>
        <end position="433"/>
    </location>
</feature>
<organism evidence="7 8">
    <name type="scientific">Pythium oligandrum</name>
    <name type="common">Mycoparasitic fungus</name>
    <dbReference type="NCBI Taxonomy" id="41045"/>
    <lineage>
        <taxon>Eukaryota</taxon>
        <taxon>Sar</taxon>
        <taxon>Stramenopiles</taxon>
        <taxon>Oomycota</taxon>
        <taxon>Peronosporomycetes</taxon>
        <taxon>Pythiales</taxon>
        <taxon>Pythiaceae</taxon>
        <taxon>Pythium</taxon>
    </lineage>
</organism>